<dbReference type="SMART" id="SM00086">
    <property type="entry name" value="PAC"/>
    <property type="match status" value="1"/>
</dbReference>
<dbReference type="InterPro" id="IPR029787">
    <property type="entry name" value="Nucleotide_cyclase"/>
</dbReference>
<dbReference type="InterPro" id="IPR043128">
    <property type="entry name" value="Rev_trsase/Diguanyl_cyclase"/>
</dbReference>
<dbReference type="Gene3D" id="3.30.70.270">
    <property type="match status" value="1"/>
</dbReference>
<organism evidence="10 11">
    <name type="scientific">Zoogloea oleivorans</name>
    <dbReference type="NCBI Taxonomy" id="1552750"/>
    <lineage>
        <taxon>Bacteria</taxon>
        <taxon>Pseudomonadati</taxon>
        <taxon>Pseudomonadota</taxon>
        <taxon>Betaproteobacteria</taxon>
        <taxon>Rhodocyclales</taxon>
        <taxon>Zoogloeaceae</taxon>
        <taxon>Zoogloea</taxon>
    </lineage>
</organism>
<dbReference type="NCBIfam" id="TIGR00254">
    <property type="entry name" value="GGDEF"/>
    <property type="match status" value="1"/>
</dbReference>
<dbReference type="AlphaFoldDB" id="A0A6C2CRJ1"/>
<feature type="domain" description="PAC" evidence="7">
    <location>
        <begin position="425"/>
        <end position="477"/>
    </location>
</feature>
<keyword evidence="3 5" id="KW-1133">Transmembrane helix</keyword>
<dbReference type="FunFam" id="3.30.70.270:FF:000001">
    <property type="entry name" value="Diguanylate cyclase domain protein"/>
    <property type="match status" value="1"/>
</dbReference>
<evidence type="ECO:0000259" key="8">
    <source>
        <dbReference type="PROSITE" id="PS50839"/>
    </source>
</evidence>
<dbReference type="GO" id="GO:0007165">
    <property type="term" value="P:signal transduction"/>
    <property type="evidence" value="ECO:0007669"/>
    <property type="project" value="UniProtKB-ARBA"/>
</dbReference>
<name>A0A6C2CRJ1_9RHOO</name>
<evidence type="ECO:0000259" key="9">
    <source>
        <dbReference type="PROSITE" id="PS50887"/>
    </source>
</evidence>
<evidence type="ECO:0000259" key="6">
    <source>
        <dbReference type="PROSITE" id="PS50112"/>
    </source>
</evidence>
<evidence type="ECO:0000256" key="1">
    <source>
        <dbReference type="ARBA" id="ARBA00004370"/>
    </source>
</evidence>
<dbReference type="InterPro" id="IPR006189">
    <property type="entry name" value="CHASE_dom"/>
</dbReference>
<dbReference type="InterPro" id="IPR013656">
    <property type="entry name" value="PAS_4"/>
</dbReference>
<comment type="subcellular location">
    <subcellularLocation>
        <location evidence="1">Membrane</location>
    </subcellularLocation>
</comment>
<keyword evidence="11" id="KW-1185">Reference proteome</keyword>
<dbReference type="GO" id="GO:0016020">
    <property type="term" value="C:membrane"/>
    <property type="evidence" value="ECO:0007669"/>
    <property type="project" value="UniProtKB-SubCell"/>
</dbReference>
<dbReference type="NCBIfam" id="TIGR00229">
    <property type="entry name" value="sensory_box"/>
    <property type="match status" value="1"/>
</dbReference>
<evidence type="ECO:0000259" key="7">
    <source>
        <dbReference type="PROSITE" id="PS50113"/>
    </source>
</evidence>
<evidence type="ECO:0000313" key="11">
    <source>
        <dbReference type="Proteomes" id="UP000389128"/>
    </source>
</evidence>
<reference evidence="10 11" key="1">
    <citation type="submission" date="2019-01" db="EMBL/GenBank/DDBJ databases">
        <title>Zoogloea oleivorans genome sequencing and assembly.</title>
        <authorList>
            <person name="Tancsics A."/>
            <person name="Farkas M."/>
            <person name="Kriszt B."/>
            <person name="Maroti G."/>
            <person name="Horvath B."/>
        </authorList>
    </citation>
    <scope>NUCLEOTIDE SEQUENCE [LARGE SCALE GENOMIC DNA]</scope>
    <source>
        <strain evidence="10 11">Buc</strain>
    </source>
</reference>
<dbReference type="InterPro" id="IPR035965">
    <property type="entry name" value="PAS-like_dom_sf"/>
</dbReference>
<feature type="domain" description="GGDEF" evidence="9">
    <location>
        <begin position="509"/>
        <end position="642"/>
    </location>
</feature>
<dbReference type="EMBL" id="SDKK01000012">
    <property type="protein sequence ID" value="TYC55912.1"/>
    <property type="molecule type" value="Genomic_DNA"/>
</dbReference>
<evidence type="ECO:0000256" key="3">
    <source>
        <dbReference type="ARBA" id="ARBA00022989"/>
    </source>
</evidence>
<evidence type="ECO:0000313" key="10">
    <source>
        <dbReference type="EMBL" id="TYC55912.1"/>
    </source>
</evidence>
<dbReference type="Gene3D" id="3.30.450.350">
    <property type="entry name" value="CHASE domain"/>
    <property type="match status" value="1"/>
</dbReference>
<sequence length="650" mass="72595">MKAFAGWLPHKQTATILPTLLALALTITMGSLAIARFDAAHDEALRNAFAYETSEITLKIEERLKAYRQILRGSRALFTASQEVTRREWQHYVDALRLQADYPGIQGVGFAVPVPAAKLALHEQQIRTEGFPDYQVTPAGPRAEYTAIVFLEPFDWRNQRAFGYDMYSEPVRREAMERARRLGTPALSGKVRLVQETRTDPQAGVLLYLPVFRHDAPLLTPAQRERAFLGWVYSPFRMRDLITGILGESAPGSRLRIYDAHDQSPASLLFDSHPERRESGALTDRRVVELENRVWTLVFDSSPIFPLDEKTRQMEQTAIVLIGALFVLLTAFFFSARQRARELDRISTSLRTSEARYSTLVNLSQDGIAALDTDLRFTFLNPRLIGLLGYAPDALLGQRFDSLWPSGDSTRSRSLAERLQRGEAATNEQELRRADGRILTAIVTDAPHIDAIGGLQGVILTITDISERKASEQRIHYLATHDPLTGLANRAMFMDQMNTSLLIAKRHKTRFALLFLDLDHFKEINDSLGHAAGDALLIESASRMRHGLRASDLLARQGGDEFMALLHDIHSMHEALGVAEKIRRALNETFIIDAHECLVSASIGIALYPDHGKDLESLTRSADAAMYRAKMNGRNGASAAPDAPPEPVEP</sequence>
<dbReference type="RefSeq" id="WP_148579604.1">
    <property type="nucleotide sequence ID" value="NZ_SDKK01000012.1"/>
</dbReference>
<dbReference type="SMART" id="SM00091">
    <property type="entry name" value="PAS"/>
    <property type="match status" value="1"/>
</dbReference>
<dbReference type="PROSITE" id="PS50113">
    <property type="entry name" value="PAC"/>
    <property type="match status" value="1"/>
</dbReference>
<feature type="domain" description="CHASE" evidence="8">
    <location>
        <begin position="80"/>
        <end position="298"/>
    </location>
</feature>
<dbReference type="InterPro" id="IPR000160">
    <property type="entry name" value="GGDEF_dom"/>
</dbReference>
<dbReference type="PANTHER" id="PTHR46663">
    <property type="entry name" value="DIGUANYLATE CYCLASE DGCT-RELATED"/>
    <property type="match status" value="1"/>
</dbReference>
<comment type="caution">
    <text evidence="10">The sequence shown here is derived from an EMBL/GenBank/DDBJ whole genome shotgun (WGS) entry which is preliminary data.</text>
</comment>
<proteinExistence type="predicted"/>
<gene>
    <name evidence="10" type="ORF">ETQ85_13505</name>
</gene>
<evidence type="ECO:0000256" key="4">
    <source>
        <dbReference type="ARBA" id="ARBA00023136"/>
    </source>
</evidence>
<accession>A0A6C2CRJ1</accession>
<evidence type="ECO:0000256" key="5">
    <source>
        <dbReference type="SAM" id="Phobius"/>
    </source>
</evidence>
<feature type="domain" description="PAS" evidence="6">
    <location>
        <begin position="353"/>
        <end position="422"/>
    </location>
</feature>
<dbReference type="PROSITE" id="PS50839">
    <property type="entry name" value="CHASE"/>
    <property type="match status" value="1"/>
</dbReference>
<protein>
    <submittedName>
        <fullName evidence="10">GGDEF domain-containing protein</fullName>
    </submittedName>
</protein>
<dbReference type="InterPro" id="IPR042240">
    <property type="entry name" value="CHASE_sf"/>
</dbReference>
<dbReference type="SUPFAM" id="SSF55073">
    <property type="entry name" value="Nucleotide cyclase"/>
    <property type="match status" value="1"/>
</dbReference>
<dbReference type="InterPro" id="IPR052163">
    <property type="entry name" value="DGC-Regulatory_Protein"/>
</dbReference>
<dbReference type="CDD" id="cd01949">
    <property type="entry name" value="GGDEF"/>
    <property type="match status" value="1"/>
</dbReference>
<keyword evidence="4 5" id="KW-0472">Membrane</keyword>
<dbReference type="Gene3D" id="3.30.450.20">
    <property type="entry name" value="PAS domain"/>
    <property type="match status" value="1"/>
</dbReference>
<dbReference type="Pfam" id="PF08448">
    <property type="entry name" value="PAS_4"/>
    <property type="match status" value="1"/>
</dbReference>
<dbReference type="OrthoDB" id="9813903at2"/>
<dbReference type="Pfam" id="PF03924">
    <property type="entry name" value="CHASE"/>
    <property type="match status" value="1"/>
</dbReference>
<feature type="transmembrane region" description="Helical" evidence="5">
    <location>
        <begin position="318"/>
        <end position="336"/>
    </location>
</feature>
<dbReference type="SMART" id="SM01079">
    <property type="entry name" value="CHASE"/>
    <property type="match status" value="1"/>
</dbReference>
<dbReference type="SMART" id="SM00267">
    <property type="entry name" value="GGDEF"/>
    <property type="match status" value="1"/>
</dbReference>
<dbReference type="InterPro" id="IPR000700">
    <property type="entry name" value="PAS-assoc_C"/>
</dbReference>
<dbReference type="Proteomes" id="UP000389128">
    <property type="component" value="Unassembled WGS sequence"/>
</dbReference>
<dbReference type="PROSITE" id="PS50887">
    <property type="entry name" value="GGDEF"/>
    <property type="match status" value="1"/>
</dbReference>
<dbReference type="PROSITE" id="PS50112">
    <property type="entry name" value="PAS"/>
    <property type="match status" value="1"/>
</dbReference>
<dbReference type="InterPro" id="IPR000014">
    <property type="entry name" value="PAS"/>
</dbReference>
<dbReference type="InterPro" id="IPR001610">
    <property type="entry name" value="PAC"/>
</dbReference>
<dbReference type="SUPFAM" id="SSF55785">
    <property type="entry name" value="PYP-like sensor domain (PAS domain)"/>
    <property type="match status" value="1"/>
</dbReference>
<dbReference type="CDD" id="cd00130">
    <property type="entry name" value="PAS"/>
    <property type="match status" value="1"/>
</dbReference>
<dbReference type="PANTHER" id="PTHR46663:SF3">
    <property type="entry name" value="SLL0267 PROTEIN"/>
    <property type="match status" value="1"/>
</dbReference>
<evidence type="ECO:0000256" key="2">
    <source>
        <dbReference type="ARBA" id="ARBA00022692"/>
    </source>
</evidence>
<dbReference type="GO" id="GO:0003824">
    <property type="term" value="F:catalytic activity"/>
    <property type="evidence" value="ECO:0007669"/>
    <property type="project" value="UniProtKB-ARBA"/>
</dbReference>
<keyword evidence="2 5" id="KW-0812">Transmembrane</keyword>
<dbReference type="Pfam" id="PF00990">
    <property type="entry name" value="GGDEF"/>
    <property type="match status" value="1"/>
</dbReference>